<proteinExistence type="predicted"/>
<sequence length="119" mass="12629">MSAPRRDCETGDGHSACRVVIFTVAGESPYAEVMTHTSLIVTPAQAEAFAHELDAIKQRVVAELGERDASYLCRVIRPVGGPALLPAGIVVGKIVKLAFPPKSRMGDTARRGGRESVAD</sequence>
<gene>
    <name evidence="1" type="ORF">MBOT_12140</name>
</gene>
<organism evidence="1 2">
    <name type="scientific">Mycobacterium botniense</name>
    <dbReference type="NCBI Taxonomy" id="84962"/>
    <lineage>
        <taxon>Bacteria</taxon>
        <taxon>Bacillati</taxon>
        <taxon>Actinomycetota</taxon>
        <taxon>Actinomycetes</taxon>
        <taxon>Mycobacteriales</taxon>
        <taxon>Mycobacteriaceae</taxon>
        <taxon>Mycobacterium</taxon>
    </lineage>
</organism>
<comment type="caution">
    <text evidence="1">The sequence shown here is derived from an EMBL/GenBank/DDBJ whole genome shotgun (WGS) entry which is preliminary data.</text>
</comment>
<reference evidence="1 2" key="1">
    <citation type="journal article" date="2019" name="Emerg. Microbes Infect.">
        <title>Comprehensive subspecies identification of 175 nontuberculous mycobacteria species based on 7547 genomic profiles.</title>
        <authorList>
            <person name="Matsumoto Y."/>
            <person name="Kinjo T."/>
            <person name="Motooka D."/>
            <person name="Nabeya D."/>
            <person name="Jung N."/>
            <person name="Uechi K."/>
            <person name="Horii T."/>
            <person name="Iida T."/>
            <person name="Fujita J."/>
            <person name="Nakamura S."/>
        </authorList>
    </citation>
    <scope>NUCLEOTIDE SEQUENCE [LARGE SCALE GENOMIC DNA]</scope>
    <source>
        <strain evidence="1 2">JCM 17322</strain>
    </source>
</reference>
<accession>A0A7I9XVP1</accession>
<dbReference type="AlphaFoldDB" id="A0A7I9XVP1"/>
<name>A0A7I9XVP1_9MYCO</name>
<dbReference type="Proteomes" id="UP000465361">
    <property type="component" value="Unassembled WGS sequence"/>
</dbReference>
<evidence type="ECO:0000313" key="1">
    <source>
        <dbReference type="EMBL" id="GFG73849.1"/>
    </source>
</evidence>
<evidence type="ECO:0000313" key="2">
    <source>
        <dbReference type="Proteomes" id="UP000465361"/>
    </source>
</evidence>
<dbReference type="EMBL" id="BLKW01000002">
    <property type="protein sequence ID" value="GFG73849.1"/>
    <property type="molecule type" value="Genomic_DNA"/>
</dbReference>
<keyword evidence="2" id="KW-1185">Reference proteome</keyword>
<protein>
    <submittedName>
        <fullName evidence="1">Uncharacterized protein</fullName>
    </submittedName>
</protein>